<dbReference type="EMBL" id="FNGM01000001">
    <property type="protein sequence ID" value="SDL09633.1"/>
    <property type="molecule type" value="Genomic_DNA"/>
</dbReference>
<evidence type="ECO:0000313" key="3">
    <source>
        <dbReference type="Proteomes" id="UP000182783"/>
    </source>
</evidence>
<dbReference type="OrthoDB" id="2633244at2"/>
<reference evidence="2 3" key="1">
    <citation type="submission" date="2016-10" db="EMBL/GenBank/DDBJ databases">
        <authorList>
            <person name="de Groot N.N."/>
        </authorList>
    </citation>
    <scope>NUCLEOTIDE SEQUENCE [LARGE SCALE GENOMIC DNA]</scope>
    <source>
        <strain evidence="2 3">CGMCC 1.10239</strain>
    </source>
</reference>
<dbReference type="InterPro" id="IPR037883">
    <property type="entry name" value="Knr4/Smi1-like_sf"/>
</dbReference>
<name>A0A1G9HAY2_9BACL</name>
<dbReference type="SUPFAM" id="SSF160631">
    <property type="entry name" value="SMI1/KNR4-like"/>
    <property type="match status" value="1"/>
</dbReference>
<dbReference type="Proteomes" id="UP000182783">
    <property type="component" value="Unassembled WGS sequence"/>
</dbReference>
<feature type="domain" description="Knr4/Smi1-like" evidence="1">
    <location>
        <begin position="71"/>
        <end position="169"/>
    </location>
</feature>
<evidence type="ECO:0000313" key="2">
    <source>
        <dbReference type="EMBL" id="SDL09633.1"/>
    </source>
</evidence>
<dbReference type="InterPro" id="IPR018958">
    <property type="entry name" value="Knr4/Smi1-like_dom"/>
</dbReference>
<protein>
    <submittedName>
        <fullName evidence="2">SMI1-KNR4 cell-wall</fullName>
    </submittedName>
</protein>
<dbReference type="RefSeq" id="WP_074647722.1">
    <property type="nucleotide sequence ID" value="NZ_CP048429.1"/>
</dbReference>
<dbReference type="Pfam" id="PF09346">
    <property type="entry name" value="SMI1_KNR4"/>
    <property type="match status" value="1"/>
</dbReference>
<gene>
    <name evidence="2" type="ORF">SAMN05216191_101763</name>
</gene>
<evidence type="ECO:0000259" key="1">
    <source>
        <dbReference type="Pfam" id="PF09346"/>
    </source>
</evidence>
<dbReference type="Gene3D" id="3.40.1580.10">
    <property type="entry name" value="SMI1/KNR4-like"/>
    <property type="match status" value="1"/>
</dbReference>
<accession>A0A1G9HAY2</accession>
<dbReference type="AlphaFoldDB" id="A0A1G9HAY2"/>
<sequence length="179" mass="21004">MWNTIFEYEFARMPGADSDEIASFIETWNRSLTEQEMKEIRDRQRNPFHKNSPFYSQYKPLEPSGWSFPQLDFPQSYLDFLSFSNGGEFQNGERYFQFFSTRTLREMNLAYEFAEYMPGSVSFAMNGSGNHYIFDMRKPQEGGEYPILVAHSGNLDYEECTLAADSFNRLCTERGEIQL</sequence>
<proteinExistence type="predicted"/>
<organism evidence="2 3">
    <name type="scientific">Paenibacillus jilunlii</name>
    <dbReference type="NCBI Taxonomy" id="682956"/>
    <lineage>
        <taxon>Bacteria</taxon>
        <taxon>Bacillati</taxon>
        <taxon>Bacillota</taxon>
        <taxon>Bacilli</taxon>
        <taxon>Bacillales</taxon>
        <taxon>Paenibacillaceae</taxon>
        <taxon>Paenibacillus</taxon>
    </lineage>
</organism>